<proteinExistence type="predicted"/>
<comment type="caution">
    <text evidence="1">The sequence shown here is derived from an EMBL/GenBank/DDBJ whole genome shotgun (WGS) entry which is preliminary data.</text>
</comment>
<dbReference type="EMBL" id="WNDP01000115">
    <property type="protein sequence ID" value="KAF1020816.1"/>
    <property type="molecule type" value="Genomic_DNA"/>
</dbReference>
<evidence type="ECO:0000313" key="2">
    <source>
        <dbReference type="Proteomes" id="UP000490535"/>
    </source>
</evidence>
<organism evidence="1 2">
    <name type="scientific">Acinetobacter bereziniae</name>
    <name type="common">Acinetobacter genomosp. 10</name>
    <dbReference type="NCBI Taxonomy" id="106648"/>
    <lineage>
        <taxon>Bacteria</taxon>
        <taxon>Pseudomonadati</taxon>
        <taxon>Pseudomonadota</taxon>
        <taxon>Gammaproteobacteria</taxon>
        <taxon>Moraxellales</taxon>
        <taxon>Moraxellaceae</taxon>
        <taxon>Acinetobacter</taxon>
    </lineage>
</organism>
<dbReference type="Proteomes" id="UP000490535">
    <property type="component" value="Unassembled WGS sequence"/>
</dbReference>
<protein>
    <submittedName>
        <fullName evidence="1">Uncharacterized protein</fullName>
    </submittedName>
</protein>
<sequence>MFERRYREKDLVNYPERQAKDYINLLKYWMVLNDSNSKCW</sequence>
<accession>A0A833PDH2</accession>
<evidence type="ECO:0000313" key="1">
    <source>
        <dbReference type="EMBL" id="KAF1020816.1"/>
    </source>
</evidence>
<name>A0A833PDH2_ACIBZ</name>
<dbReference type="AlphaFoldDB" id="A0A833PDH2"/>
<gene>
    <name evidence="1" type="ORF">GAK29_03538</name>
</gene>
<reference evidence="2" key="1">
    <citation type="journal article" date="2020" name="MBio">
        <title>Horizontal gene transfer to a defensive symbiont with a reduced genome amongst a multipartite beetle microbiome.</title>
        <authorList>
            <person name="Waterworth S.C."/>
            <person name="Florez L.V."/>
            <person name="Rees E.R."/>
            <person name="Hertweck C."/>
            <person name="Kaltenpoth M."/>
            <person name="Kwan J.C."/>
        </authorList>
    </citation>
    <scope>NUCLEOTIDE SEQUENCE [LARGE SCALE GENOMIC DNA]</scope>
</reference>